<feature type="region of interest" description="Disordered" evidence="1">
    <location>
        <begin position="22"/>
        <end position="137"/>
    </location>
</feature>
<dbReference type="PANTHER" id="PTHR33050">
    <property type="entry name" value="REVERSE TRANSCRIPTASE DOMAIN-CONTAINING PROTEIN"/>
    <property type="match status" value="1"/>
</dbReference>
<gene>
    <name evidence="4" type="primary">LOC106820250</name>
</gene>
<feature type="compositionally biased region" description="Basic and acidic residues" evidence="1">
    <location>
        <begin position="45"/>
        <end position="55"/>
    </location>
</feature>
<feature type="compositionally biased region" description="Basic residues" evidence="1">
    <location>
        <begin position="56"/>
        <end position="66"/>
    </location>
</feature>
<evidence type="ECO:0000313" key="3">
    <source>
        <dbReference type="Proteomes" id="UP000695022"/>
    </source>
</evidence>
<dbReference type="GeneID" id="106820250"/>
<feature type="compositionally biased region" description="Pro residues" evidence="1">
    <location>
        <begin position="110"/>
        <end position="120"/>
    </location>
</feature>
<dbReference type="InterPro" id="IPR000477">
    <property type="entry name" value="RT_dom"/>
</dbReference>
<evidence type="ECO:0000259" key="2">
    <source>
        <dbReference type="Pfam" id="PF00078"/>
    </source>
</evidence>
<evidence type="ECO:0000256" key="1">
    <source>
        <dbReference type="SAM" id="MobiDB-lite"/>
    </source>
</evidence>
<accession>A0ABM1F749</accession>
<feature type="compositionally biased region" description="Low complexity" evidence="1">
    <location>
        <begin position="91"/>
        <end position="102"/>
    </location>
</feature>
<feature type="domain" description="Reverse transcriptase" evidence="2">
    <location>
        <begin position="263"/>
        <end position="421"/>
    </location>
</feature>
<organism evidence="3 4">
    <name type="scientific">Priapulus caudatus</name>
    <name type="common">Priapulid worm</name>
    <dbReference type="NCBI Taxonomy" id="37621"/>
    <lineage>
        <taxon>Eukaryota</taxon>
        <taxon>Metazoa</taxon>
        <taxon>Ecdysozoa</taxon>
        <taxon>Scalidophora</taxon>
        <taxon>Priapulida</taxon>
        <taxon>Priapulimorpha</taxon>
        <taxon>Priapulimorphida</taxon>
        <taxon>Priapulidae</taxon>
        <taxon>Priapulus</taxon>
    </lineage>
</organism>
<proteinExistence type="predicted"/>
<dbReference type="PANTHER" id="PTHR33050:SF7">
    <property type="entry name" value="RIBONUCLEASE H"/>
    <property type="match status" value="1"/>
</dbReference>
<dbReference type="Pfam" id="PF00078">
    <property type="entry name" value="RVT_1"/>
    <property type="match status" value="1"/>
</dbReference>
<reference evidence="4" key="1">
    <citation type="submission" date="2025-08" db="UniProtKB">
        <authorList>
            <consortium name="RefSeq"/>
        </authorList>
    </citation>
    <scope>IDENTIFICATION</scope>
</reference>
<feature type="non-terminal residue" evidence="4">
    <location>
        <position position="447"/>
    </location>
</feature>
<keyword evidence="3" id="KW-1185">Reference proteome</keyword>
<dbReference type="InterPro" id="IPR043128">
    <property type="entry name" value="Rev_trsase/Diguanyl_cyclase"/>
</dbReference>
<dbReference type="SUPFAM" id="SSF56672">
    <property type="entry name" value="DNA/RNA polymerases"/>
    <property type="match status" value="1"/>
</dbReference>
<evidence type="ECO:0000313" key="4">
    <source>
        <dbReference type="RefSeq" id="XP_014680270.1"/>
    </source>
</evidence>
<protein>
    <submittedName>
        <fullName evidence="4">Uncharacterized protein LOC106820250</fullName>
    </submittedName>
</protein>
<sequence length="447" mass="51258">EILTEIGRKLKQRNKLIRIADSSEAGWDTVRQYEANPVASDSDDESRIRKAEARAVRQKKSKKQSQHKSPYFNAEPPIQERHVRGRHSQDVVSEPVSPVGSSLTIAETAPIPPGSHPPPLLERSETASRAGAGGKQRTMDSIEDEYYVVDSDERFTHNYFEYEQGQKDIIVKGRLKDNVLFWQDIGANSFVLDIIMNGYKIPFYSDPPAQFIKNNKSALKEHEFVSGAISDLLHRGLIAECKTTPRVVNPLSVSVQSNGKKRLILDLREVNIHLWKQSVRYEDLRLVLMYLEQGFWMVKFDIHSAYHFIDIFLPHTEYLGFAWEDTRGRLIMYKFLVLPFGISTVPYVYTKVVRPLVAKWRGEGKRMLMFLDDGFGCDRDFRSTQLMSNEIKQDLLKSGFVPNVQKSLWIPTQVLEFLGSILDSERGLICIPERRIVKAKTTLEGIR</sequence>
<dbReference type="Proteomes" id="UP000695022">
    <property type="component" value="Unplaced"/>
</dbReference>
<dbReference type="RefSeq" id="XP_014680270.1">
    <property type="nucleotide sequence ID" value="XM_014824784.1"/>
</dbReference>
<dbReference type="InterPro" id="IPR052055">
    <property type="entry name" value="Hepadnavirus_pol/RT"/>
</dbReference>
<feature type="non-terminal residue" evidence="4">
    <location>
        <position position="1"/>
    </location>
</feature>
<dbReference type="InterPro" id="IPR043502">
    <property type="entry name" value="DNA/RNA_pol_sf"/>
</dbReference>
<name>A0ABM1F749_PRICU</name>
<dbReference type="CDD" id="cd03714">
    <property type="entry name" value="RT_DIRS1"/>
    <property type="match status" value="1"/>
</dbReference>
<dbReference type="Gene3D" id="3.30.70.270">
    <property type="match status" value="1"/>
</dbReference>
<dbReference type="Gene3D" id="3.10.10.10">
    <property type="entry name" value="HIV Type 1 Reverse Transcriptase, subunit A, domain 1"/>
    <property type="match status" value="1"/>
</dbReference>